<name>A0A7S4M1J5_9EUKA</name>
<protein>
    <submittedName>
        <fullName evidence="1">Uncharacterized protein</fullName>
    </submittedName>
</protein>
<evidence type="ECO:0000313" key="1">
    <source>
        <dbReference type="EMBL" id="CAE2194666.1"/>
    </source>
</evidence>
<dbReference type="AlphaFoldDB" id="A0A7S4M1J5"/>
<dbReference type="EMBL" id="HBKO01000040">
    <property type="protein sequence ID" value="CAE2194666.1"/>
    <property type="molecule type" value="Transcribed_RNA"/>
</dbReference>
<proteinExistence type="predicted"/>
<accession>A0A7S4M1J5</accession>
<reference evidence="1" key="1">
    <citation type="submission" date="2021-01" db="EMBL/GenBank/DDBJ databases">
        <authorList>
            <person name="Corre E."/>
            <person name="Pelletier E."/>
            <person name="Niang G."/>
            <person name="Scheremetjew M."/>
            <person name="Finn R."/>
            <person name="Kale V."/>
            <person name="Holt S."/>
            <person name="Cochrane G."/>
            <person name="Meng A."/>
            <person name="Brown T."/>
            <person name="Cohen L."/>
        </authorList>
    </citation>
    <scope>NUCLEOTIDE SEQUENCE</scope>
    <source>
        <strain evidence="1">UIO037</strain>
    </source>
</reference>
<organism evidence="1">
    <name type="scientific">Prymnesium polylepis</name>
    <dbReference type="NCBI Taxonomy" id="72548"/>
    <lineage>
        <taxon>Eukaryota</taxon>
        <taxon>Haptista</taxon>
        <taxon>Haptophyta</taxon>
        <taxon>Prymnesiophyceae</taxon>
        <taxon>Prymnesiales</taxon>
        <taxon>Prymnesiaceae</taxon>
        <taxon>Prymnesium</taxon>
    </lineage>
</organism>
<gene>
    <name evidence="1" type="ORF">CPOL0286_LOCUS16</name>
</gene>
<sequence length="102" mass="11616">MLLSLRRVPCTLHTSVTHIKRASPTREAVALLHSALQPMLLSLRRVRCTLNKSIPYFERTSLTREAGAPPHSALQPNAAIAECHARHERDSYQVRRPRTRSR</sequence>